<name>A0A7T7CCJ5_9BACI</name>
<dbReference type="KEGG" id="scia:HUG15_16495"/>
<sequence>MYKIEEIKDLIKAVDDSGISELEVTGEDNAGLVIRKKPDGVMQQAAVPATQETAPPVPVENVQSAMQEGADQQQTPSADPNVEQITSPMVGTFYRAPSPDADVYVQPGDRINESTVVCIVEAMKLMNEIEAEIEGEIKEILVENGELVDYGQPLFLVKKGTD</sequence>
<comment type="pathway">
    <text evidence="3">Lipid metabolism; fatty acid biosynthesis.</text>
</comment>
<protein>
    <recommendedName>
        <fullName evidence="1 3">Biotin carboxyl carrier protein of acetyl-CoA carboxylase</fullName>
    </recommendedName>
</protein>
<organism evidence="6 7">
    <name type="scientific">Salicibibacter cibarius</name>
    <dbReference type="NCBI Taxonomy" id="2743000"/>
    <lineage>
        <taxon>Bacteria</taxon>
        <taxon>Bacillati</taxon>
        <taxon>Bacillota</taxon>
        <taxon>Bacilli</taxon>
        <taxon>Bacillales</taxon>
        <taxon>Bacillaceae</taxon>
        <taxon>Salicibibacter</taxon>
    </lineage>
</organism>
<dbReference type="Pfam" id="PF00364">
    <property type="entry name" value="Biotin_lipoyl"/>
    <property type="match status" value="1"/>
</dbReference>
<dbReference type="NCBIfam" id="TIGR00531">
    <property type="entry name" value="BCCP"/>
    <property type="match status" value="1"/>
</dbReference>
<keyword evidence="3" id="KW-0276">Fatty acid metabolism</keyword>
<keyword evidence="2 3" id="KW-0092">Biotin</keyword>
<dbReference type="InterPro" id="IPR000089">
    <property type="entry name" value="Biotin_lipoyl"/>
</dbReference>
<dbReference type="PANTHER" id="PTHR45266:SF3">
    <property type="entry name" value="OXALOACETATE DECARBOXYLASE ALPHA CHAIN"/>
    <property type="match status" value="1"/>
</dbReference>
<dbReference type="SUPFAM" id="SSF51230">
    <property type="entry name" value="Single hybrid motif"/>
    <property type="match status" value="1"/>
</dbReference>
<dbReference type="InterPro" id="IPR001249">
    <property type="entry name" value="AcCoA_biotinCC"/>
</dbReference>
<evidence type="ECO:0000256" key="2">
    <source>
        <dbReference type="ARBA" id="ARBA00023267"/>
    </source>
</evidence>
<dbReference type="Proteomes" id="UP000595823">
    <property type="component" value="Chromosome"/>
</dbReference>
<evidence type="ECO:0000313" key="7">
    <source>
        <dbReference type="Proteomes" id="UP000595823"/>
    </source>
</evidence>
<keyword evidence="3" id="KW-0444">Lipid biosynthesis</keyword>
<evidence type="ECO:0000256" key="4">
    <source>
        <dbReference type="SAM" id="MobiDB-lite"/>
    </source>
</evidence>
<feature type="region of interest" description="Disordered" evidence="4">
    <location>
        <begin position="65"/>
        <end position="84"/>
    </location>
</feature>
<reference evidence="6 7" key="1">
    <citation type="submission" date="2020-06" db="EMBL/GenBank/DDBJ databases">
        <title>Genomic analysis of Salicibibacter sp. NKC5-3.</title>
        <authorList>
            <person name="Oh Y.J."/>
        </authorList>
    </citation>
    <scope>NUCLEOTIDE SEQUENCE [LARGE SCALE GENOMIC DNA]</scope>
    <source>
        <strain evidence="6 7">NKC5-3</strain>
    </source>
</reference>
<comment type="function">
    <text evidence="3">This protein is a component of the acetyl coenzyme A carboxylase complex; first, biotin carboxylase catalyzes the carboxylation of the carrier protein and then the transcarboxylase transfers the carboxyl group to form malonyl-CoA.</text>
</comment>
<dbReference type="InterPro" id="IPR011053">
    <property type="entry name" value="Single_hybrid_motif"/>
</dbReference>
<evidence type="ECO:0000313" key="6">
    <source>
        <dbReference type="EMBL" id="QQK77013.1"/>
    </source>
</evidence>
<evidence type="ECO:0000256" key="3">
    <source>
        <dbReference type="RuleBase" id="RU364072"/>
    </source>
</evidence>
<dbReference type="UniPathway" id="UPA00094"/>
<dbReference type="CDD" id="cd06850">
    <property type="entry name" value="biotinyl_domain"/>
    <property type="match status" value="1"/>
</dbReference>
<dbReference type="RefSeq" id="WP_200124138.1">
    <property type="nucleotide sequence ID" value="NZ_CP054705.1"/>
</dbReference>
<evidence type="ECO:0000256" key="1">
    <source>
        <dbReference type="ARBA" id="ARBA00017562"/>
    </source>
</evidence>
<dbReference type="EMBL" id="CP054705">
    <property type="protein sequence ID" value="QQK77013.1"/>
    <property type="molecule type" value="Genomic_DNA"/>
</dbReference>
<evidence type="ECO:0000259" key="5">
    <source>
        <dbReference type="PROSITE" id="PS50968"/>
    </source>
</evidence>
<dbReference type="Gene3D" id="2.40.50.100">
    <property type="match status" value="1"/>
</dbReference>
<keyword evidence="3" id="KW-0275">Fatty acid biosynthesis</keyword>
<dbReference type="PRINTS" id="PR01071">
    <property type="entry name" value="ACOABIOTINCC"/>
</dbReference>
<proteinExistence type="predicted"/>
<dbReference type="GO" id="GO:0009317">
    <property type="term" value="C:acetyl-CoA carboxylase complex"/>
    <property type="evidence" value="ECO:0007669"/>
    <property type="project" value="InterPro"/>
</dbReference>
<dbReference type="GO" id="GO:0003989">
    <property type="term" value="F:acetyl-CoA carboxylase activity"/>
    <property type="evidence" value="ECO:0007669"/>
    <property type="project" value="InterPro"/>
</dbReference>
<accession>A0A7T7CCJ5</accession>
<dbReference type="PROSITE" id="PS50968">
    <property type="entry name" value="BIOTINYL_LIPOYL"/>
    <property type="match status" value="1"/>
</dbReference>
<dbReference type="InterPro" id="IPR050709">
    <property type="entry name" value="Biotin_Carboxyl_Carrier/Decarb"/>
</dbReference>
<feature type="domain" description="Lipoyl-binding" evidence="5">
    <location>
        <begin position="82"/>
        <end position="158"/>
    </location>
</feature>
<dbReference type="PANTHER" id="PTHR45266">
    <property type="entry name" value="OXALOACETATE DECARBOXYLASE ALPHA CHAIN"/>
    <property type="match status" value="1"/>
</dbReference>
<dbReference type="AlphaFoldDB" id="A0A7T7CCJ5"/>
<keyword evidence="7" id="KW-1185">Reference proteome</keyword>
<keyword evidence="3" id="KW-0443">Lipid metabolism</keyword>
<gene>
    <name evidence="6" type="primary">accB</name>
    <name evidence="6" type="ORF">HUG15_16495</name>
</gene>
<dbReference type="GO" id="GO:0006633">
    <property type="term" value="P:fatty acid biosynthetic process"/>
    <property type="evidence" value="ECO:0007669"/>
    <property type="project" value="UniProtKB-UniPathway"/>
</dbReference>